<dbReference type="AlphaFoldDB" id="A0ABD3QKA7"/>
<evidence type="ECO:0000313" key="2">
    <source>
        <dbReference type="EMBL" id="KAL3800497.1"/>
    </source>
</evidence>
<reference evidence="2 3" key="1">
    <citation type="submission" date="2024-10" db="EMBL/GenBank/DDBJ databases">
        <title>Updated reference genomes for cyclostephanoid diatoms.</title>
        <authorList>
            <person name="Roberts W.R."/>
            <person name="Alverson A.J."/>
        </authorList>
    </citation>
    <scope>NUCLEOTIDE SEQUENCE [LARGE SCALE GENOMIC DNA]</scope>
    <source>
        <strain evidence="2 3">AJA010-31</strain>
    </source>
</reference>
<keyword evidence="3" id="KW-1185">Reference proteome</keyword>
<evidence type="ECO:0000256" key="1">
    <source>
        <dbReference type="SAM" id="MobiDB-lite"/>
    </source>
</evidence>
<name>A0ABD3QKA7_9STRA</name>
<dbReference type="EMBL" id="JALLPJ020000157">
    <property type="protein sequence ID" value="KAL3800497.1"/>
    <property type="molecule type" value="Genomic_DNA"/>
</dbReference>
<dbReference type="Proteomes" id="UP001530400">
    <property type="component" value="Unassembled WGS sequence"/>
</dbReference>
<sequence length="64" mass="7164">MKADLEPFTPEGWFERGHGITGGHKDSHGVWIPDHEGSGNLHLWAPQPAVEDAMLEQLLKARHK</sequence>
<comment type="caution">
    <text evidence="2">The sequence shown here is derived from an EMBL/GenBank/DDBJ whole genome shotgun (WGS) entry which is preliminary data.</text>
</comment>
<protein>
    <submittedName>
        <fullName evidence="2">Uncharacterized protein</fullName>
    </submittedName>
</protein>
<gene>
    <name evidence="2" type="ORF">ACHAWO_000177</name>
</gene>
<proteinExistence type="predicted"/>
<organism evidence="2 3">
    <name type="scientific">Cyclotella atomus</name>
    <dbReference type="NCBI Taxonomy" id="382360"/>
    <lineage>
        <taxon>Eukaryota</taxon>
        <taxon>Sar</taxon>
        <taxon>Stramenopiles</taxon>
        <taxon>Ochrophyta</taxon>
        <taxon>Bacillariophyta</taxon>
        <taxon>Coscinodiscophyceae</taxon>
        <taxon>Thalassiosirophycidae</taxon>
        <taxon>Stephanodiscales</taxon>
        <taxon>Stephanodiscaceae</taxon>
        <taxon>Cyclotella</taxon>
    </lineage>
</organism>
<feature type="region of interest" description="Disordered" evidence="1">
    <location>
        <begin position="1"/>
        <end position="20"/>
    </location>
</feature>
<evidence type="ECO:0000313" key="3">
    <source>
        <dbReference type="Proteomes" id="UP001530400"/>
    </source>
</evidence>
<accession>A0ABD3QKA7</accession>